<reference evidence="5" key="2">
    <citation type="submission" date="2016-11" db="EMBL/GenBank/DDBJ databases">
        <authorList>
            <person name="Varghese N."/>
            <person name="Submissions S."/>
        </authorList>
    </citation>
    <scope>NUCLEOTIDE SEQUENCE [LARGE SCALE GENOMIC DNA]</scope>
    <source>
        <strain evidence="5">DX253</strain>
    </source>
</reference>
<feature type="domain" description="Halobacterial output" evidence="1">
    <location>
        <begin position="7"/>
        <end position="73"/>
    </location>
</feature>
<evidence type="ECO:0000313" key="2">
    <source>
        <dbReference type="EMBL" id="EFW93344.1"/>
    </source>
</evidence>
<dbReference type="EMBL" id="AEMG01000004">
    <property type="protein sequence ID" value="EFW93344.1"/>
    <property type="molecule type" value="Genomic_DNA"/>
</dbReference>
<dbReference type="RefSeq" id="WP_007977861.1">
    <property type="nucleotide sequence ID" value="NZ_AEMG01000004.1"/>
</dbReference>
<reference evidence="2 4" key="1">
    <citation type="journal article" date="2014" name="ISME J.">
        <title>Trehalose/2-sulfotrehalose biosynthesis and glycine-betaine uptake are widely spread mechanisms for osmoadaptation in the Halobacteriales.</title>
        <authorList>
            <person name="Youssef N.H."/>
            <person name="Savage-Ashlock K.N."/>
            <person name="McCully A.L."/>
            <person name="Luedtke B."/>
            <person name="Shaw E.I."/>
            <person name="Hoff W.D."/>
            <person name="Elshahed M.S."/>
        </authorList>
    </citation>
    <scope>NUCLEOTIDE SEQUENCE [LARGE SCALE GENOMIC DNA]</scope>
    <source>
        <strain evidence="2 4">DX253</strain>
    </source>
</reference>
<dbReference type="Proteomes" id="UP000184203">
    <property type="component" value="Unassembled WGS sequence"/>
</dbReference>
<dbReference type="EMBL" id="FRAN01000002">
    <property type="protein sequence ID" value="SHK51989.1"/>
    <property type="molecule type" value="Genomic_DNA"/>
</dbReference>
<accession>E7QQT0</accession>
<dbReference type="AlphaFoldDB" id="E7QQT0"/>
<dbReference type="PATRIC" id="fig|797209.4.peg.1148"/>
<organism evidence="2 4">
    <name type="scientific">Haladaptatus paucihalophilus DX253</name>
    <dbReference type="NCBI Taxonomy" id="797209"/>
    <lineage>
        <taxon>Archaea</taxon>
        <taxon>Methanobacteriati</taxon>
        <taxon>Methanobacteriota</taxon>
        <taxon>Stenosarchaea group</taxon>
        <taxon>Halobacteria</taxon>
        <taxon>Halobacteriales</taxon>
        <taxon>Haladaptataceae</taxon>
        <taxon>Haladaptatus</taxon>
    </lineage>
</organism>
<name>E7QQT0_HALPU</name>
<gene>
    <name evidence="3" type="ORF">SAMN05444342_1533</name>
    <name evidence="2" type="ORF">ZOD2009_05752</name>
</gene>
<sequence length="76" mass="8448">MNRPHGSESISQHVVFEVAEQANVQPNELPPLYDFIDPDALDTVVASNPDLELSFSFAGYRVTIDGEDSIQVREDD</sequence>
<dbReference type="InterPro" id="IPR040624">
    <property type="entry name" value="HalOD1"/>
</dbReference>
<evidence type="ECO:0000259" key="1">
    <source>
        <dbReference type="Pfam" id="PF18545"/>
    </source>
</evidence>
<dbReference type="Proteomes" id="UP000003751">
    <property type="component" value="Unassembled WGS sequence"/>
</dbReference>
<evidence type="ECO:0000313" key="5">
    <source>
        <dbReference type="Proteomes" id="UP000184203"/>
    </source>
</evidence>
<evidence type="ECO:0000313" key="4">
    <source>
        <dbReference type="Proteomes" id="UP000003751"/>
    </source>
</evidence>
<dbReference type="OrthoDB" id="271604at2157"/>
<evidence type="ECO:0000313" key="3">
    <source>
        <dbReference type="EMBL" id="SHK51989.1"/>
    </source>
</evidence>
<reference evidence="3" key="3">
    <citation type="submission" date="2016-11" db="EMBL/GenBank/DDBJ databases">
        <authorList>
            <person name="Jaros S."/>
            <person name="Januszkiewicz K."/>
            <person name="Wedrychowicz H."/>
        </authorList>
    </citation>
    <scope>NUCLEOTIDE SEQUENCE [LARGE SCALE GENOMIC DNA]</scope>
    <source>
        <strain evidence="3">DX253</strain>
    </source>
</reference>
<dbReference type="Pfam" id="PF18545">
    <property type="entry name" value="HalOD1"/>
    <property type="match status" value="1"/>
</dbReference>
<proteinExistence type="predicted"/>
<protein>
    <recommendedName>
        <fullName evidence="1">Halobacterial output domain-containing protein</fullName>
    </recommendedName>
</protein>
<keyword evidence="5" id="KW-1185">Reference proteome</keyword>
<dbReference type="eggNOG" id="arCOG08928">
    <property type="taxonomic scope" value="Archaea"/>
</dbReference>